<dbReference type="EMBL" id="QFOI01000335">
    <property type="protein sequence ID" value="PZP44044.1"/>
    <property type="molecule type" value="Genomic_DNA"/>
</dbReference>
<evidence type="ECO:0000313" key="1">
    <source>
        <dbReference type="EMBL" id="PZP44044.1"/>
    </source>
</evidence>
<dbReference type="Proteomes" id="UP000249645">
    <property type="component" value="Unassembled WGS sequence"/>
</dbReference>
<sequence>MAGNFYFDSYQSSNRGFPRAPRAYNQRNYINSQPRKKSGARYSNDKNGNPCVTGWNASRSNGLVSFLCVPYRGTKTHETSGKPWQNWMVKVQPKMGKQFIVSGLFSPQTKKVIISELGLVLNPNIPNGGYCGRFGGNRNNQNRR</sequence>
<name>A0A2W5EPY9_9SPHI</name>
<dbReference type="AlphaFoldDB" id="A0A2W5EPY9"/>
<gene>
    <name evidence="1" type="ORF">DI598_14965</name>
</gene>
<evidence type="ECO:0000313" key="2">
    <source>
        <dbReference type="Proteomes" id="UP000249645"/>
    </source>
</evidence>
<accession>A0A2W5EPY9</accession>
<comment type="caution">
    <text evidence="1">The sequence shown here is derived from an EMBL/GenBank/DDBJ whole genome shotgun (WGS) entry which is preliminary data.</text>
</comment>
<organism evidence="1 2">
    <name type="scientific">Pseudopedobacter saltans</name>
    <dbReference type="NCBI Taxonomy" id="151895"/>
    <lineage>
        <taxon>Bacteria</taxon>
        <taxon>Pseudomonadati</taxon>
        <taxon>Bacteroidota</taxon>
        <taxon>Sphingobacteriia</taxon>
        <taxon>Sphingobacteriales</taxon>
        <taxon>Sphingobacteriaceae</taxon>
        <taxon>Pseudopedobacter</taxon>
    </lineage>
</organism>
<reference evidence="1 2" key="1">
    <citation type="submission" date="2017-11" db="EMBL/GenBank/DDBJ databases">
        <title>Infants hospitalized years apart are colonized by the same room-sourced microbial strains.</title>
        <authorList>
            <person name="Brooks B."/>
            <person name="Olm M.R."/>
            <person name="Firek B.A."/>
            <person name="Baker R."/>
            <person name="Thomas B.C."/>
            <person name="Morowitz M.J."/>
            <person name="Banfield J.F."/>
        </authorList>
    </citation>
    <scope>NUCLEOTIDE SEQUENCE [LARGE SCALE GENOMIC DNA]</scope>
    <source>
        <strain evidence="1">S2_009_000_R2_76</strain>
    </source>
</reference>
<protein>
    <submittedName>
        <fullName evidence="1">Uncharacterized protein</fullName>
    </submittedName>
</protein>
<proteinExistence type="predicted"/>